<organism evidence="5 6">
    <name type="scientific">Symbiochloris irregularis</name>
    <dbReference type="NCBI Taxonomy" id="706552"/>
    <lineage>
        <taxon>Eukaryota</taxon>
        <taxon>Viridiplantae</taxon>
        <taxon>Chlorophyta</taxon>
        <taxon>core chlorophytes</taxon>
        <taxon>Trebouxiophyceae</taxon>
        <taxon>Trebouxiales</taxon>
        <taxon>Trebouxiaceae</taxon>
        <taxon>Symbiochloris</taxon>
    </lineage>
</organism>
<comment type="caution">
    <text evidence="5">The sequence shown here is derived from an EMBL/GenBank/DDBJ whole genome shotgun (WGS) entry which is preliminary data.</text>
</comment>
<protein>
    <recommendedName>
        <fullName evidence="4">Ketoreductase domain-containing protein</fullName>
    </recommendedName>
</protein>
<evidence type="ECO:0000313" key="6">
    <source>
        <dbReference type="Proteomes" id="UP001465755"/>
    </source>
</evidence>
<dbReference type="PANTHER" id="PTHR43669:SF3">
    <property type="entry name" value="ALCOHOL DEHYDROGENASE, PUTATIVE (AFU_ORTHOLOGUE AFUA_3G03445)-RELATED"/>
    <property type="match status" value="1"/>
</dbReference>
<evidence type="ECO:0000256" key="3">
    <source>
        <dbReference type="RuleBase" id="RU000363"/>
    </source>
</evidence>
<dbReference type="GO" id="GO:0016491">
    <property type="term" value="F:oxidoreductase activity"/>
    <property type="evidence" value="ECO:0007669"/>
    <property type="project" value="UniProtKB-KW"/>
</dbReference>
<evidence type="ECO:0000259" key="4">
    <source>
        <dbReference type="SMART" id="SM00822"/>
    </source>
</evidence>
<dbReference type="PRINTS" id="PR00080">
    <property type="entry name" value="SDRFAMILY"/>
</dbReference>
<comment type="similarity">
    <text evidence="1 3">Belongs to the short-chain dehydrogenases/reductases (SDR) family.</text>
</comment>
<reference evidence="5 6" key="1">
    <citation type="journal article" date="2024" name="Nat. Commun.">
        <title>Phylogenomics reveals the evolutionary origins of lichenization in chlorophyte algae.</title>
        <authorList>
            <person name="Puginier C."/>
            <person name="Libourel C."/>
            <person name="Otte J."/>
            <person name="Skaloud P."/>
            <person name="Haon M."/>
            <person name="Grisel S."/>
            <person name="Petersen M."/>
            <person name="Berrin J.G."/>
            <person name="Delaux P.M."/>
            <person name="Dal Grande F."/>
            <person name="Keller J."/>
        </authorList>
    </citation>
    <scope>NUCLEOTIDE SEQUENCE [LARGE SCALE GENOMIC DNA]</scope>
    <source>
        <strain evidence="5 6">SAG 2036</strain>
    </source>
</reference>
<evidence type="ECO:0000256" key="1">
    <source>
        <dbReference type="ARBA" id="ARBA00006484"/>
    </source>
</evidence>
<name>A0AAW1NUT9_9CHLO</name>
<dbReference type="PRINTS" id="PR00081">
    <property type="entry name" value="GDHRDH"/>
</dbReference>
<dbReference type="Gene3D" id="3.40.50.720">
    <property type="entry name" value="NAD(P)-binding Rossmann-like Domain"/>
    <property type="match status" value="1"/>
</dbReference>
<dbReference type="InterPro" id="IPR057326">
    <property type="entry name" value="KR_dom"/>
</dbReference>
<sequence length="258" mass="27496">MNGFTRNPITEATDTLHHSAETQSLAAALDRAAHGAVIVITGAGGGIGRAIALAFGKAGASQLLLIDAVANACEATAAELRQLGAKSIVRCYELDLTSDDAEQRLNDVLQDAGNRCDCLVNNAGILGWSPIAKFSLASWKKVFDINVHALFLCTHVFLPALLSQQGGTIINLASISGVEARPGEAAYGTSKTCAARFTDFLDAEHRKDGIRSFAIHPGGVRTDFLRGRFISANWDLQELEARANEIVDRDLLKLKLAV</sequence>
<dbReference type="Pfam" id="PF00106">
    <property type="entry name" value="adh_short"/>
    <property type="match status" value="1"/>
</dbReference>
<keyword evidence="6" id="KW-1185">Reference proteome</keyword>
<gene>
    <name evidence="5" type="ORF">WJX73_001952</name>
</gene>
<evidence type="ECO:0000313" key="5">
    <source>
        <dbReference type="EMBL" id="KAK9795540.1"/>
    </source>
</evidence>
<dbReference type="SUPFAM" id="SSF51735">
    <property type="entry name" value="NAD(P)-binding Rossmann-fold domains"/>
    <property type="match status" value="1"/>
</dbReference>
<dbReference type="InterPro" id="IPR002347">
    <property type="entry name" value="SDR_fam"/>
</dbReference>
<dbReference type="AlphaFoldDB" id="A0AAW1NUT9"/>
<dbReference type="PANTHER" id="PTHR43669">
    <property type="entry name" value="5-KETO-D-GLUCONATE 5-REDUCTASE"/>
    <property type="match status" value="1"/>
</dbReference>
<accession>A0AAW1NUT9</accession>
<keyword evidence="2" id="KW-0560">Oxidoreductase</keyword>
<dbReference type="SMART" id="SM00822">
    <property type="entry name" value="PKS_KR"/>
    <property type="match status" value="1"/>
</dbReference>
<dbReference type="CDD" id="cd05233">
    <property type="entry name" value="SDR_c"/>
    <property type="match status" value="1"/>
</dbReference>
<dbReference type="Proteomes" id="UP001465755">
    <property type="component" value="Unassembled WGS sequence"/>
</dbReference>
<dbReference type="EMBL" id="JALJOQ010000127">
    <property type="protein sequence ID" value="KAK9795540.1"/>
    <property type="molecule type" value="Genomic_DNA"/>
</dbReference>
<evidence type="ECO:0000256" key="2">
    <source>
        <dbReference type="ARBA" id="ARBA00023002"/>
    </source>
</evidence>
<feature type="domain" description="Ketoreductase" evidence="4">
    <location>
        <begin position="36"/>
        <end position="221"/>
    </location>
</feature>
<dbReference type="InterPro" id="IPR036291">
    <property type="entry name" value="NAD(P)-bd_dom_sf"/>
</dbReference>
<proteinExistence type="inferred from homology"/>